<keyword evidence="3" id="KW-1185">Reference proteome</keyword>
<evidence type="ECO:0000256" key="1">
    <source>
        <dbReference type="SAM" id="MobiDB-lite"/>
    </source>
</evidence>
<evidence type="ECO:0000313" key="3">
    <source>
        <dbReference type="Proteomes" id="UP000245469"/>
    </source>
</evidence>
<comment type="caution">
    <text evidence="2">The sequence shown here is derived from an EMBL/GenBank/DDBJ whole genome shotgun (WGS) entry which is preliminary data.</text>
</comment>
<dbReference type="Proteomes" id="UP000245469">
    <property type="component" value="Unassembled WGS sequence"/>
</dbReference>
<accession>A0A315ZWD3</accession>
<reference evidence="2 3" key="1">
    <citation type="submission" date="2018-03" db="EMBL/GenBank/DDBJ databases">
        <title>Genomic Encyclopedia of Archaeal and Bacterial Type Strains, Phase II (KMG-II): from individual species to whole genera.</title>
        <authorList>
            <person name="Goeker M."/>
        </authorList>
    </citation>
    <scope>NUCLEOTIDE SEQUENCE [LARGE SCALE GENOMIC DNA]</scope>
    <source>
        <strain evidence="2 3">DSM 44889</strain>
    </source>
</reference>
<dbReference type="AlphaFoldDB" id="A0A315ZWD3"/>
<feature type="region of interest" description="Disordered" evidence="1">
    <location>
        <begin position="21"/>
        <end position="40"/>
    </location>
</feature>
<name>A0A315ZWD3_9ACTN</name>
<protein>
    <submittedName>
        <fullName evidence="2">Uncharacterized protein</fullName>
    </submittedName>
</protein>
<proteinExistence type="predicted"/>
<evidence type="ECO:0000313" key="2">
    <source>
        <dbReference type="EMBL" id="PWJ49855.1"/>
    </source>
</evidence>
<sequence>MLPDATTVCRVGLLSRLGLGRSSSRASSRGGGGFRPTGPDSAHLAEFAATRTGVEAYVEPATNVTPTTLVLVAQDGEWTRRRVPDPATARAFARRTGIPVYDVNLTGYPQRMREWTARKRREDGGL</sequence>
<gene>
    <name evidence="2" type="ORF">BXY45_12421</name>
</gene>
<organism evidence="2 3">
    <name type="scientific">Quadrisphaera granulorum</name>
    <dbReference type="NCBI Taxonomy" id="317664"/>
    <lineage>
        <taxon>Bacteria</taxon>
        <taxon>Bacillati</taxon>
        <taxon>Actinomycetota</taxon>
        <taxon>Actinomycetes</taxon>
        <taxon>Kineosporiales</taxon>
        <taxon>Kineosporiaceae</taxon>
        <taxon>Quadrisphaera</taxon>
    </lineage>
</organism>
<dbReference type="EMBL" id="QGDQ01000024">
    <property type="protein sequence ID" value="PWJ49855.1"/>
    <property type="molecule type" value="Genomic_DNA"/>
</dbReference>